<evidence type="ECO:0000256" key="1">
    <source>
        <dbReference type="ARBA" id="ARBA00022729"/>
    </source>
</evidence>
<dbReference type="SUPFAM" id="SSF89392">
    <property type="entry name" value="Prokaryotic lipoproteins and lipoprotein localization factors"/>
    <property type="match status" value="1"/>
</dbReference>
<proteinExistence type="predicted"/>
<dbReference type="NCBIfam" id="NF000664">
    <property type="entry name" value="PRK00031.2-2"/>
    <property type="match status" value="1"/>
</dbReference>
<dbReference type="NCBIfam" id="NF000663">
    <property type="entry name" value="PRK00031.2-1"/>
    <property type="match status" value="1"/>
</dbReference>
<dbReference type="Proteomes" id="UP000323707">
    <property type="component" value="Unassembled WGS sequence"/>
</dbReference>
<dbReference type="EMBL" id="VXKE01000019">
    <property type="protein sequence ID" value="KAA8708546.1"/>
    <property type="molecule type" value="Genomic_DNA"/>
</dbReference>
<evidence type="ECO:0000256" key="2">
    <source>
        <dbReference type="SAM" id="Phobius"/>
    </source>
</evidence>
<dbReference type="CDD" id="cd16325">
    <property type="entry name" value="LolA"/>
    <property type="match status" value="1"/>
</dbReference>
<dbReference type="InterPro" id="IPR029046">
    <property type="entry name" value="LolA/LolB/LppX"/>
</dbReference>
<accession>A0A5M9QLD4</accession>
<keyword evidence="1" id="KW-0732">Signal</keyword>
<name>A0A5M9QLD4_9HELI</name>
<reference evidence="3 4" key="1">
    <citation type="submission" date="2019-09" db="EMBL/GenBank/DDBJ databases">
        <title>Draft genome sequence of various Type strains from the CCUG.</title>
        <authorList>
            <person name="Pineiro-Iglesias B."/>
            <person name="Tunovic T."/>
            <person name="Unosson C."/>
            <person name="Inganas E."/>
            <person name="Ohlen M."/>
            <person name="Cardew S."/>
            <person name="Jensie-Markopoulos S."/>
            <person name="Salva-Serra F."/>
            <person name="Jaen-Luchoro D."/>
            <person name="Karlsson R."/>
            <person name="Svensson-Stadler L."/>
            <person name="Chun J."/>
            <person name="Moore E."/>
        </authorList>
    </citation>
    <scope>NUCLEOTIDE SEQUENCE [LARGE SCALE GENOMIC DNA]</scope>
    <source>
        <strain evidence="3 4">CCUG 32756T</strain>
    </source>
</reference>
<dbReference type="PANTHER" id="PTHR35869">
    <property type="entry name" value="OUTER-MEMBRANE LIPOPROTEIN CARRIER PROTEIN"/>
    <property type="match status" value="1"/>
</dbReference>
<keyword evidence="3" id="KW-0449">Lipoprotein</keyword>
<gene>
    <name evidence="3" type="primary">lolA</name>
    <name evidence="3" type="ORF">F4V45_06400</name>
</gene>
<sequence>MKCYRAMWAVAAVVAALVILPISIANIVKAVAAVVVGLVAAISQSLRVLFICAAFSGIVCNVAYGYGEHIKTLQANFTQRTVSQESVLVYGGKLYIKAPSQVKWVYETPIQKEIYIETGKATIYEPALEQVSVGKTKIDFLEILHKAKRRQDGSYATDFEGTRYVLIVDGDIPKKLTFTDEFDNVVEIALHNVRLNSALSDEIFVFVPPVGVDIIEQ</sequence>
<dbReference type="PANTHER" id="PTHR35869:SF1">
    <property type="entry name" value="OUTER-MEMBRANE LIPOPROTEIN CARRIER PROTEIN"/>
    <property type="match status" value="1"/>
</dbReference>
<dbReference type="AlphaFoldDB" id="A0A5M9QLD4"/>
<dbReference type="Gene3D" id="2.50.20.10">
    <property type="entry name" value="Lipoprotein localisation LolA/LolB/LppX"/>
    <property type="match status" value="2"/>
</dbReference>
<comment type="caution">
    <text evidence="3">The sequence shown here is derived from an EMBL/GenBank/DDBJ whole genome shotgun (WGS) entry which is preliminary data.</text>
</comment>
<protein>
    <submittedName>
        <fullName evidence="3">Outer membrane lipoprotein chaperone LolA</fullName>
    </submittedName>
</protein>
<organism evidence="3 4">
    <name type="scientific">Helicobacter canis</name>
    <dbReference type="NCBI Taxonomy" id="29419"/>
    <lineage>
        <taxon>Bacteria</taxon>
        <taxon>Pseudomonadati</taxon>
        <taxon>Campylobacterota</taxon>
        <taxon>Epsilonproteobacteria</taxon>
        <taxon>Campylobacterales</taxon>
        <taxon>Helicobacteraceae</taxon>
        <taxon>Helicobacter</taxon>
    </lineage>
</organism>
<keyword evidence="2" id="KW-0472">Membrane</keyword>
<evidence type="ECO:0000313" key="3">
    <source>
        <dbReference type="EMBL" id="KAA8708546.1"/>
    </source>
</evidence>
<dbReference type="InterPro" id="IPR004564">
    <property type="entry name" value="OM_lipoprot_carrier_LolA-like"/>
</dbReference>
<feature type="transmembrane region" description="Helical" evidence="2">
    <location>
        <begin position="48"/>
        <end position="67"/>
    </location>
</feature>
<dbReference type="Pfam" id="PF03548">
    <property type="entry name" value="LolA"/>
    <property type="match status" value="1"/>
</dbReference>
<evidence type="ECO:0000313" key="4">
    <source>
        <dbReference type="Proteomes" id="UP000323707"/>
    </source>
</evidence>
<keyword evidence="2" id="KW-0812">Transmembrane</keyword>
<keyword evidence="2" id="KW-1133">Transmembrane helix</keyword>